<dbReference type="InterPro" id="IPR003439">
    <property type="entry name" value="ABC_transporter-like_ATP-bd"/>
</dbReference>
<dbReference type="PANTHER" id="PTHR48041:SF122">
    <property type="entry name" value="ABC TRANSPORTER DOMAIN-CONTAINING PROTEIN"/>
    <property type="match status" value="1"/>
</dbReference>
<gene>
    <name evidence="8" type="ORF">EX895_002030</name>
</gene>
<feature type="compositionally biased region" description="Low complexity" evidence="6">
    <location>
        <begin position="1"/>
        <end position="15"/>
    </location>
</feature>
<organism evidence="8 9">
    <name type="scientific">Sporisorium graminicola</name>
    <dbReference type="NCBI Taxonomy" id="280036"/>
    <lineage>
        <taxon>Eukaryota</taxon>
        <taxon>Fungi</taxon>
        <taxon>Dikarya</taxon>
        <taxon>Basidiomycota</taxon>
        <taxon>Ustilaginomycotina</taxon>
        <taxon>Ustilaginomycetes</taxon>
        <taxon>Ustilaginales</taxon>
        <taxon>Ustilaginaceae</taxon>
        <taxon>Sporisorium</taxon>
    </lineage>
</organism>
<dbReference type="GO" id="GO:0042626">
    <property type="term" value="F:ATPase-coupled transmembrane transporter activity"/>
    <property type="evidence" value="ECO:0007669"/>
    <property type="project" value="TreeGrafter"/>
</dbReference>
<evidence type="ECO:0000256" key="1">
    <source>
        <dbReference type="ARBA" id="ARBA00004141"/>
    </source>
</evidence>
<protein>
    <recommendedName>
        <fullName evidence="7">ABC transporter domain-containing protein</fullName>
    </recommendedName>
</protein>
<dbReference type="InterPro" id="IPR027417">
    <property type="entry name" value="P-loop_NTPase"/>
</dbReference>
<feature type="region of interest" description="Disordered" evidence="6">
    <location>
        <begin position="1"/>
        <end position="42"/>
    </location>
</feature>
<dbReference type="RefSeq" id="XP_029741484.1">
    <property type="nucleotide sequence ID" value="XM_029882629.1"/>
</dbReference>
<dbReference type="Pfam" id="PF00005">
    <property type="entry name" value="ABC_tran"/>
    <property type="match status" value="1"/>
</dbReference>
<proteinExistence type="predicted"/>
<feature type="compositionally biased region" description="Low complexity" evidence="6">
    <location>
        <begin position="71"/>
        <end position="85"/>
    </location>
</feature>
<evidence type="ECO:0000256" key="6">
    <source>
        <dbReference type="SAM" id="MobiDB-lite"/>
    </source>
</evidence>
<dbReference type="Proteomes" id="UP000306050">
    <property type="component" value="Chromosome SGRAM_12"/>
</dbReference>
<evidence type="ECO:0000256" key="2">
    <source>
        <dbReference type="ARBA" id="ARBA00022448"/>
    </source>
</evidence>
<keyword evidence="9" id="KW-1185">Reference proteome</keyword>
<dbReference type="Gene3D" id="3.40.50.300">
    <property type="entry name" value="P-loop containing nucleotide triphosphate hydrolases"/>
    <property type="match status" value="1"/>
</dbReference>
<comment type="subcellular location">
    <subcellularLocation>
        <location evidence="1">Membrane</location>
        <topology evidence="1">Multi-pass membrane protein</topology>
    </subcellularLocation>
</comment>
<dbReference type="KEGG" id="sgra:EX895_002030"/>
<dbReference type="GO" id="GO:0005524">
    <property type="term" value="F:ATP binding"/>
    <property type="evidence" value="ECO:0007669"/>
    <property type="project" value="InterPro"/>
</dbReference>
<dbReference type="PANTHER" id="PTHR48041">
    <property type="entry name" value="ABC TRANSPORTER G FAMILY MEMBER 28"/>
    <property type="match status" value="1"/>
</dbReference>
<evidence type="ECO:0000256" key="3">
    <source>
        <dbReference type="ARBA" id="ARBA00022692"/>
    </source>
</evidence>
<dbReference type="GO" id="GO:0016887">
    <property type="term" value="F:ATP hydrolysis activity"/>
    <property type="evidence" value="ECO:0007669"/>
    <property type="project" value="InterPro"/>
</dbReference>
<evidence type="ECO:0000313" key="9">
    <source>
        <dbReference type="Proteomes" id="UP000306050"/>
    </source>
</evidence>
<evidence type="ECO:0000256" key="5">
    <source>
        <dbReference type="ARBA" id="ARBA00023136"/>
    </source>
</evidence>
<reference evidence="8 9" key="1">
    <citation type="submission" date="2019-05" db="EMBL/GenBank/DDBJ databases">
        <title>Sporisorium graminicola CBS 10092 draft sequencing and annotation.</title>
        <authorList>
            <person name="Solano-Gonzalez S."/>
            <person name="Caddick M.X."/>
            <person name="Darby A."/>
        </authorList>
    </citation>
    <scope>NUCLEOTIDE SEQUENCE [LARGE SCALE GENOMIC DNA]</scope>
    <source>
        <strain evidence="8 9">CBS 10092</strain>
    </source>
</reference>
<keyword evidence="5" id="KW-0472">Membrane</keyword>
<sequence>MRSASSSSVSSPAVPGSLAGFATNDSPHSILSPAKQPAGAPSGANYFSWRDITYDVVLSKARRNEIKKKGATSSAPSSASQPAAQESVTQEKMSDAERGIPPPFPDADDSEDEEALAEYNQVFLHLPPLDPMRRRVLNGVSGHVKKGEMVAILGASGAGKTSLLSVLSARLDKSSDIAGQVLFQGKQRDPATWKRLTGFVEQDDLMFSALTVQETLQYSADLRLPNRLYNKHERQQRVQDSIAMLRLEKCRDTRIGGPNQRGVSGGERKRVAVGTELVADVSVLLLDEPTRSRANATCTRS</sequence>
<dbReference type="GeneID" id="40724925"/>
<dbReference type="InterPro" id="IPR050352">
    <property type="entry name" value="ABCG_transporters"/>
</dbReference>
<keyword evidence="3" id="KW-0812">Transmembrane</keyword>
<comment type="caution">
    <text evidence="8">The sequence shown here is derived from an EMBL/GenBank/DDBJ whole genome shotgun (WGS) entry which is preliminary data.</text>
</comment>
<evidence type="ECO:0000256" key="4">
    <source>
        <dbReference type="ARBA" id="ARBA00022989"/>
    </source>
</evidence>
<dbReference type="AlphaFoldDB" id="A0A4V6EU76"/>
<dbReference type="InterPro" id="IPR017871">
    <property type="entry name" value="ABC_transporter-like_CS"/>
</dbReference>
<dbReference type="PROSITE" id="PS00211">
    <property type="entry name" value="ABC_TRANSPORTER_1"/>
    <property type="match status" value="1"/>
</dbReference>
<evidence type="ECO:0000259" key="7">
    <source>
        <dbReference type="Pfam" id="PF00005"/>
    </source>
</evidence>
<dbReference type="OrthoDB" id="66620at2759"/>
<keyword evidence="2" id="KW-0813">Transport</keyword>
<evidence type="ECO:0000313" key="8">
    <source>
        <dbReference type="EMBL" id="TKY89499.1"/>
    </source>
</evidence>
<feature type="domain" description="ABC transporter" evidence="7">
    <location>
        <begin position="137"/>
        <end position="290"/>
    </location>
</feature>
<name>A0A4V6EU76_9BASI</name>
<feature type="region of interest" description="Disordered" evidence="6">
    <location>
        <begin position="65"/>
        <end position="112"/>
    </location>
</feature>
<dbReference type="GO" id="GO:0016020">
    <property type="term" value="C:membrane"/>
    <property type="evidence" value="ECO:0007669"/>
    <property type="project" value="UniProtKB-SubCell"/>
</dbReference>
<dbReference type="SUPFAM" id="SSF52540">
    <property type="entry name" value="P-loop containing nucleoside triphosphate hydrolases"/>
    <property type="match status" value="1"/>
</dbReference>
<accession>A0A4V6EU76</accession>
<keyword evidence="4" id="KW-1133">Transmembrane helix</keyword>
<dbReference type="EMBL" id="SRRM01000005">
    <property type="protein sequence ID" value="TKY89499.1"/>
    <property type="molecule type" value="Genomic_DNA"/>
</dbReference>